<protein>
    <submittedName>
        <fullName evidence="2">Alpha/beta hydrolase</fullName>
    </submittedName>
</protein>
<evidence type="ECO:0000313" key="3">
    <source>
        <dbReference type="Proteomes" id="UP000298781"/>
    </source>
</evidence>
<dbReference type="GO" id="GO:0016787">
    <property type="term" value="F:hydrolase activity"/>
    <property type="evidence" value="ECO:0007669"/>
    <property type="project" value="UniProtKB-KW"/>
</dbReference>
<sequence length="316" mass="34524">MDLVALPDCPVPEGARAGTVTTRDGVPIRYARWEPTGAPRKGTLVIAQGRTEFIEKYFEAIQELRARGFGVLAFDWRGQGGSGRLTSDIRKGHVRRFADYQIDFETIMEAVALPDCRPPFYALAHSMGGAIMIEALKAGRTWFDRVVLSAPMVKLAQVPRPILPLAALSALSLIGLGSMVIPGGSLEPLSKRPFETNPVCSDPERYARVAAYADVDRRLGMGAPTVSWVREALKATATFAHPLYAADIRQPILIIAAGKDPLVSTPAVEEFGSRLKAGHSVVVPGAKHELLFEREVFRQQFWAAFDAFVPGEQPFL</sequence>
<keyword evidence="2" id="KW-0378">Hydrolase</keyword>
<organism evidence="2 3">
    <name type="scientific">Phreatobacter stygius</name>
    <dbReference type="NCBI Taxonomy" id="1940610"/>
    <lineage>
        <taxon>Bacteria</taxon>
        <taxon>Pseudomonadati</taxon>
        <taxon>Pseudomonadota</taxon>
        <taxon>Alphaproteobacteria</taxon>
        <taxon>Hyphomicrobiales</taxon>
        <taxon>Phreatobacteraceae</taxon>
        <taxon>Phreatobacter</taxon>
    </lineage>
</organism>
<keyword evidence="3" id="KW-1185">Reference proteome</keyword>
<evidence type="ECO:0000259" key="1">
    <source>
        <dbReference type="Pfam" id="PF12146"/>
    </source>
</evidence>
<dbReference type="InterPro" id="IPR051044">
    <property type="entry name" value="MAG_DAG_Lipase"/>
</dbReference>
<dbReference type="InterPro" id="IPR029058">
    <property type="entry name" value="AB_hydrolase_fold"/>
</dbReference>
<feature type="domain" description="Serine aminopeptidase S33" evidence="1">
    <location>
        <begin position="39"/>
        <end position="295"/>
    </location>
</feature>
<dbReference type="PANTHER" id="PTHR11614">
    <property type="entry name" value="PHOSPHOLIPASE-RELATED"/>
    <property type="match status" value="1"/>
</dbReference>
<dbReference type="KEGG" id="pstg:E8M01_06085"/>
<dbReference type="SUPFAM" id="SSF53474">
    <property type="entry name" value="alpha/beta-Hydrolases"/>
    <property type="match status" value="1"/>
</dbReference>
<dbReference type="OrthoDB" id="9788260at2"/>
<dbReference type="Pfam" id="PF12146">
    <property type="entry name" value="Hydrolase_4"/>
    <property type="match status" value="1"/>
</dbReference>
<dbReference type="AlphaFoldDB" id="A0A4D7AVP0"/>
<dbReference type="EMBL" id="CP039690">
    <property type="protein sequence ID" value="QCI63851.1"/>
    <property type="molecule type" value="Genomic_DNA"/>
</dbReference>
<accession>A0A4D7AVP0</accession>
<name>A0A4D7AVP0_9HYPH</name>
<reference evidence="2 3" key="1">
    <citation type="submission" date="2019-04" db="EMBL/GenBank/DDBJ databases">
        <title>Phreatobacter aquaticus sp. nov.</title>
        <authorList>
            <person name="Choi A."/>
        </authorList>
    </citation>
    <scope>NUCLEOTIDE SEQUENCE [LARGE SCALE GENOMIC DNA]</scope>
    <source>
        <strain evidence="2 3">KCTC 52518</strain>
    </source>
</reference>
<dbReference type="InterPro" id="IPR022742">
    <property type="entry name" value="Hydrolase_4"/>
</dbReference>
<evidence type="ECO:0000313" key="2">
    <source>
        <dbReference type="EMBL" id="QCI63851.1"/>
    </source>
</evidence>
<dbReference type="Gene3D" id="3.40.50.1820">
    <property type="entry name" value="alpha/beta hydrolase"/>
    <property type="match status" value="1"/>
</dbReference>
<proteinExistence type="predicted"/>
<dbReference type="Proteomes" id="UP000298781">
    <property type="component" value="Chromosome"/>
</dbReference>
<gene>
    <name evidence="2" type="ORF">E8M01_06085</name>
</gene>
<dbReference type="RefSeq" id="WP_136959308.1">
    <property type="nucleotide sequence ID" value="NZ_CP039690.1"/>
</dbReference>